<dbReference type="AlphaFoldDB" id="A0A543DJ23"/>
<dbReference type="RefSeq" id="WP_142057448.1">
    <property type="nucleotide sequence ID" value="NZ_VFPA01000003.1"/>
</dbReference>
<evidence type="ECO:0000259" key="3">
    <source>
        <dbReference type="Pfam" id="PF13193"/>
    </source>
</evidence>
<name>A0A543DJ23_9PSEU</name>
<keyword evidence="1 4" id="KW-0436">Ligase</keyword>
<dbReference type="PANTHER" id="PTHR43767:SF1">
    <property type="entry name" value="NONRIBOSOMAL PEPTIDE SYNTHASE PES1 (EUROFUNG)-RELATED"/>
    <property type="match status" value="1"/>
</dbReference>
<evidence type="ECO:0000259" key="2">
    <source>
        <dbReference type="Pfam" id="PF00501"/>
    </source>
</evidence>
<organism evidence="4 5">
    <name type="scientific">Pseudonocardia kunmingensis</name>
    <dbReference type="NCBI Taxonomy" id="630975"/>
    <lineage>
        <taxon>Bacteria</taxon>
        <taxon>Bacillati</taxon>
        <taxon>Actinomycetota</taxon>
        <taxon>Actinomycetes</taxon>
        <taxon>Pseudonocardiales</taxon>
        <taxon>Pseudonocardiaceae</taxon>
        <taxon>Pseudonocardia</taxon>
    </lineage>
</organism>
<evidence type="ECO:0000313" key="4">
    <source>
        <dbReference type="EMBL" id="TQM09334.1"/>
    </source>
</evidence>
<dbReference type="Gene3D" id="2.30.38.10">
    <property type="entry name" value="Luciferase, Domain 3"/>
    <property type="match status" value="1"/>
</dbReference>
<evidence type="ECO:0000256" key="1">
    <source>
        <dbReference type="ARBA" id="ARBA00022598"/>
    </source>
</evidence>
<dbReference type="Proteomes" id="UP000315677">
    <property type="component" value="Unassembled WGS sequence"/>
</dbReference>
<dbReference type="InterPro" id="IPR000873">
    <property type="entry name" value="AMP-dep_synth/lig_dom"/>
</dbReference>
<dbReference type="PANTHER" id="PTHR43767">
    <property type="entry name" value="LONG-CHAIN-FATTY-ACID--COA LIGASE"/>
    <property type="match status" value="1"/>
</dbReference>
<accession>A0A543DJ23</accession>
<dbReference type="InterPro" id="IPR020845">
    <property type="entry name" value="AMP-binding_CS"/>
</dbReference>
<dbReference type="CDD" id="cd05920">
    <property type="entry name" value="23DHB-AMP_lg"/>
    <property type="match status" value="1"/>
</dbReference>
<dbReference type="Gene3D" id="3.30.300.30">
    <property type="match status" value="1"/>
</dbReference>
<gene>
    <name evidence="4" type="ORF">FB558_5088</name>
</gene>
<dbReference type="Gene3D" id="3.40.50.980">
    <property type="match status" value="2"/>
</dbReference>
<sequence>MTGNAQPDEADAPTWPAETAESYRRAGYWAGRTFGAQLRDLAAAHADRTAVVDADRRMTYAELDRAVDALAAGLRGLGLQRGDTVVLQLPNGADFVVTWFALQRLGVVPVHALPGHRAAEITHLAALSGAVAHIVPDVHARFDYRELAATVRAQVPGVRHVVVAGEPGGRDGAVALGDLPEPGTGPIEDAPSSSDVALLLLSGGTTGVPKLIPRTHDDYAYNALAAARICGLDADSVYLAVLPVAFNFTMSCPGLLGVLAVGGTAVLSGSPDPSTTFPLIERERVTITALNPPLTPVWIEEARRTSHDLSSLQVVQIGSARLADEIAPLVEPALGATLQQVFGMAEGLLNLTLLDDPDELKYTTQGRPISPADEIRVVDTDGHDVPPGEAGELLTRGPYTLRGYYRAPEHNARSFTADGFYRTGDVVRQLPTGHLNVVGRVKDQINRGGEKIAATEVEGHLLAHPGIAAAAVVGTPDERFGERSVAFLVCRDEPVGKVAVARHLRALGVAQYKHPDQVELVDALPLTPVGKIDKNALRERLVSA</sequence>
<keyword evidence="5" id="KW-1185">Reference proteome</keyword>
<dbReference type="FunFam" id="2.30.38.10:FF:000003">
    <property type="entry name" value="Vibriobactin-specific 2,3-dihydroxybenzoate-AMP ligase"/>
    <property type="match status" value="1"/>
</dbReference>
<dbReference type="OrthoDB" id="9803968at2"/>
<comment type="caution">
    <text evidence="4">The sequence shown here is derived from an EMBL/GenBank/DDBJ whole genome shotgun (WGS) entry which is preliminary data.</text>
</comment>
<dbReference type="SUPFAM" id="SSF56801">
    <property type="entry name" value="Acetyl-CoA synthetase-like"/>
    <property type="match status" value="1"/>
</dbReference>
<dbReference type="EMBL" id="VFPA01000003">
    <property type="protein sequence ID" value="TQM09334.1"/>
    <property type="molecule type" value="Genomic_DNA"/>
</dbReference>
<proteinExistence type="predicted"/>
<dbReference type="InterPro" id="IPR050237">
    <property type="entry name" value="ATP-dep_AMP-bd_enzyme"/>
</dbReference>
<dbReference type="InterPro" id="IPR025110">
    <property type="entry name" value="AMP-bd_C"/>
</dbReference>
<protein>
    <submittedName>
        <fullName evidence="4">2,3-dihydroxybenzoate-AMP ligase</fullName>
    </submittedName>
</protein>
<feature type="domain" description="AMP-binding enzyme C-terminal" evidence="3">
    <location>
        <begin position="456"/>
        <end position="531"/>
    </location>
</feature>
<evidence type="ECO:0000313" key="5">
    <source>
        <dbReference type="Proteomes" id="UP000315677"/>
    </source>
</evidence>
<dbReference type="GO" id="GO:0016878">
    <property type="term" value="F:acid-thiol ligase activity"/>
    <property type="evidence" value="ECO:0007669"/>
    <property type="project" value="UniProtKB-ARBA"/>
</dbReference>
<dbReference type="InterPro" id="IPR045851">
    <property type="entry name" value="AMP-bd_C_sf"/>
</dbReference>
<dbReference type="Pfam" id="PF00501">
    <property type="entry name" value="AMP-binding"/>
    <property type="match status" value="1"/>
</dbReference>
<dbReference type="Pfam" id="PF13193">
    <property type="entry name" value="AMP-binding_C"/>
    <property type="match status" value="1"/>
</dbReference>
<dbReference type="PROSITE" id="PS00455">
    <property type="entry name" value="AMP_BINDING"/>
    <property type="match status" value="1"/>
</dbReference>
<feature type="domain" description="AMP-dependent synthetase/ligase" evidence="2">
    <location>
        <begin position="41"/>
        <end position="405"/>
    </location>
</feature>
<reference evidence="4 5" key="1">
    <citation type="submission" date="2019-06" db="EMBL/GenBank/DDBJ databases">
        <title>Sequencing the genomes of 1000 actinobacteria strains.</title>
        <authorList>
            <person name="Klenk H.-P."/>
        </authorList>
    </citation>
    <scope>NUCLEOTIDE SEQUENCE [LARGE SCALE GENOMIC DNA]</scope>
    <source>
        <strain evidence="4 5">DSM 45301</strain>
    </source>
</reference>